<evidence type="ECO:0000313" key="1">
    <source>
        <dbReference type="EMBL" id="MCX4146520.1"/>
    </source>
</evidence>
<dbReference type="Proteomes" id="UP001209412">
    <property type="component" value="Unassembled WGS sequence"/>
</dbReference>
<dbReference type="EMBL" id="JAMXWF010000010">
    <property type="protein sequence ID" value="MDQ6408346.1"/>
    <property type="molecule type" value="Genomic_DNA"/>
</dbReference>
<evidence type="ECO:0000313" key="4">
    <source>
        <dbReference type="Proteomes" id="UP001242288"/>
    </source>
</evidence>
<keyword evidence="3" id="KW-1185">Reference proteome</keyword>
<comment type="caution">
    <text evidence="2">The sequence shown here is derived from an EMBL/GenBank/DDBJ whole genome shotgun (WGS) entry which is preliminary data.</text>
</comment>
<accession>A0AAP5BB83</accession>
<gene>
    <name evidence="2" type="ORF">NIE36_14195</name>
    <name evidence="1" type="ORF">OSB80_14230</name>
</gene>
<proteinExistence type="predicted"/>
<dbReference type="Proteomes" id="UP001242288">
    <property type="component" value="Unassembled WGS sequence"/>
</dbReference>
<evidence type="ECO:0000313" key="2">
    <source>
        <dbReference type="EMBL" id="MDQ6408346.1"/>
    </source>
</evidence>
<dbReference type="RefSeq" id="WP_266258303.1">
    <property type="nucleotide sequence ID" value="NZ_JAMXWF010000010.1"/>
</dbReference>
<organism evidence="2 4">
    <name type="scientific">Paraburkholderia madseniana</name>
    <dbReference type="NCBI Taxonomy" id="2599607"/>
    <lineage>
        <taxon>Bacteria</taxon>
        <taxon>Pseudomonadati</taxon>
        <taxon>Pseudomonadota</taxon>
        <taxon>Betaproteobacteria</taxon>
        <taxon>Burkholderiales</taxon>
        <taxon>Burkholderiaceae</taxon>
        <taxon>Paraburkholderia</taxon>
    </lineage>
</organism>
<dbReference type="EMBL" id="JAPKHW010000010">
    <property type="protein sequence ID" value="MCX4146520.1"/>
    <property type="molecule type" value="Genomic_DNA"/>
</dbReference>
<dbReference type="AlphaFoldDB" id="A0AAP5BB83"/>
<evidence type="ECO:0000313" key="3">
    <source>
        <dbReference type="Proteomes" id="UP001209412"/>
    </source>
</evidence>
<name>A0AAP5BB83_9BURK</name>
<reference evidence="2" key="1">
    <citation type="submission" date="2022-06" db="EMBL/GenBank/DDBJ databases">
        <title>PHB producers.</title>
        <authorList>
            <person name="Besaury L."/>
        </authorList>
    </citation>
    <scope>NUCLEOTIDE SEQUENCE</scope>
    <source>
        <strain evidence="2 3">SEWS6</strain>
    </source>
</reference>
<protein>
    <submittedName>
        <fullName evidence="2">Uncharacterized protein</fullName>
    </submittedName>
</protein>
<sequence>MDRHEFFAAMAHFHHAHATALPIEHLFGCLTQHLFGHGSRAGGEIKDAHREILEAGAKKRTDRAKIGEVSSREGSRCKICDAKLDNKSLTTRIGRHAIGNTRLATRVWQNLRAQKENGRLRVCANGHYRIVTANPPNPARHMACLAAASAMSAQPFDLLTQLAGLFSQLI</sequence>